<accession>A0A5A7QT44</accession>
<protein>
    <submittedName>
        <fullName evidence="1">FAD/NAD(P)-binding oxidoreductase family protein</fullName>
    </submittedName>
</protein>
<dbReference type="PRINTS" id="PR00419">
    <property type="entry name" value="ADXRDTASE"/>
</dbReference>
<dbReference type="EMBL" id="BKCP01008181">
    <property type="protein sequence ID" value="GER48092.1"/>
    <property type="molecule type" value="Genomic_DNA"/>
</dbReference>
<organism evidence="1 2">
    <name type="scientific">Striga asiatica</name>
    <name type="common">Asiatic witchweed</name>
    <name type="synonym">Buchnera asiatica</name>
    <dbReference type="NCBI Taxonomy" id="4170"/>
    <lineage>
        <taxon>Eukaryota</taxon>
        <taxon>Viridiplantae</taxon>
        <taxon>Streptophyta</taxon>
        <taxon>Embryophyta</taxon>
        <taxon>Tracheophyta</taxon>
        <taxon>Spermatophyta</taxon>
        <taxon>Magnoliopsida</taxon>
        <taxon>eudicotyledons</taxon>
        <taxon>Gunneridae</taxon>
        <taxon>Pentapetalae</taxon>
        <taxon>asterids</taxon>
        <taxon>lamiids</taxon>
        <taxon>Lamiales</taxon>
        <taxon>Orobanchaceae</taxon>
        <taxon>Buchnereae</taxon>
        <taxon>Striga</taxon>
    </lineage>
</organism>
<dbReference type="InterPro" id="IPR036188">
    <property type="entry name" value="FAD/NAD-bd_sf"/>
</dbReference>
<dbReference type="Gene3D" id="3.90.660.10">
    <property type="match status" value="1"/>
</dbReference>
<dbReference type="Pfam" id="PF13450">
    <property type="entry name" value="NAD_binding_8"/>
    <property type="match status" value="1"/>
</dbReference>
<gene>
    <name evidence="1" type="ORF">STAS_25247</name>
</gene>
<evidence type="ECO:0000313" key="2">
    <source>
        <dbReference type="Proteomes" id="UP000325081"/>
    </source>
</evidence>
<sequence>MSENDRQAFVVQKRFTYDIICNRRDSSQLLRPRAAMAGVASKVAIIGSGISGAVCASILAKNGVSVTVFESGRGPGGRMSQRRERCEDGRELLFDHGAPYFAVNASNLEVQSLVNDWESRGIVGEWKEKFGSFDFSSKKFVHIEEEGSDKRYVGVPGMNSICKALCHEPETKFGLGIGNLDWLDGDDSWSLTSLDGQNVGCFKGVVASDKSTFSSRLRSLTGKPPPIGKLWSYGYAFTFATIRVAKLYFYNLVSLSDKALLINEIPVTPCFALMLAFEQPLSSVPTKGFSFTNSKVLSWAFCDSSKPGRSNTTSECWVLHSTAEYAERIISQTGLQKPSSDLLSRVADELFQEFQSTGLDISQPFFKKAHRWGSAFPIAGIAREDKCLWVEKRRLAICGDFCVMPNVEGAISSGIAAASKFVKVLGTL</sequence>
<dbReference type="PANTHER" id="PTHR16128:SF5">
    <property type="entry name" value="FAD_NAD(P)-BINDING OXIDOREDUCTASE FAMILY PROTEIN"/>
    <property type="match status" value="1"/>
</dbReference>
<proteinExistence type="predicted"/>
<evidence type="ECO:0000313" key="1">
    <source>
        <dbReference type="EMBL" id="GER48092.1"/>
    </source>
</evidence>
<name>A0A5A7QT44_STRAF</name>
<dbReference type="OrthoDB" id="2161133at2759"/>
<comment type="caution">
    <text evidence="1">The sequence shown here is derived from an EMBL/GenBank/DDBJ whole genome shotgun (WGS) entry which is preliminary data.</text>
</comment>
<dbReference type="SUPFAM" id="SSF51905">
    <property type="entry name" value="FAD/NAD(P)-binding domain"/>
    <property type="match status" value="1"/>
</dbReference>
<keyword evidence="2" id="KW-1185">Reference proteome</keyword>
<reference evidence="2" key="1">
    <citation type="journal article" date="2019" name="Curr. Biol.">
        <title>Genome Sequence of Striga asiatica Provides Insight into the Evolution of Plant Parasitism.</title>
        <authorList>
            <person name="Yoshida S."/>
            <person name="Kim S."/>
            <person name="Wafula E.K."/>
            <person name="Tanskanen J."/>
            <person name="Kim Y.M."/>
            <person name="Honaas L."/>
            <person name="Yang Z."/>
            <person name="Spallek T."/>
            <person name="Conn C.E."/>
            <person name="Ichihashi Y."/>
            <person name="Cheong K."/>
            <person name="Cui S."/>
            <person name="Der J.P."/>
            <person name="Gundlach H."/>
            <person name="Jiao Y."/>
            <person name="Hori C."/>
            <person name="Ishida J.K."/>
            <person name="Kasahara H."/>
            <person name="Kiba T."/>
            <person name="Kim M.S."/>
            <person name="Koo N."/>
            <person name="Laohavisit A."/>
            <person name="Lee Y.H."/>
            <person name="Lumba S."/>
            <person name="McCourt P."/>
            <person name="Mortimer J.C."/>
            <person name="Mutuku J.M."/>
            <person name="Nomura T."/>
            <person name="Sasaki-Sekimoto Y."/>
            <person name="Seto Y."/>
            <person name="Wang Y."/>
            <person name="Wakatake T."/>
            <person name="Sakakibara H."/>
            <person name="Demura T."/>
            <person name="Yamaguchi S."/>
            <person name="Yoneyama K."/>
            <person name="Manabe R.I."/>
            <person name="Nelson D.C."/>
            <person name="Schulman A.H."/>
            <person name="Timko M.P."/>
            <person name="dePamphilis C.W."/>
            <person name="Choi D."/>
            <person name="Shirasu K."/>
        </authorList>
    </citation>
    <scope>NUCLEOTIDE SEQUENCE [LARGE SCALE GENOMIC DNA]</scope>
    <source>
        <strain evidence="2">cv. UVA1</strain>
    </source>
</reference>
<dbReference type="AlphaFoldDB" id="A0A5A7QT44"/>
<dbReference type="PANTHER" id="PTHR16128">
    <property type="entry name" value="FAD/NAD(P)-BINDING OXIDOREDUCTASE FAMILY PROTEIN"/>
    <property type="match status" value="1"/>
</dbReference>
<dbReference type="Proteomes" id="UP000325081">
    <property type="component" value="Unassembled WGS sequence"/>
</dbReference>
<dbReference type="Gene3D" id="3.50.50.60">
    <property type="entry name" value="FAD/NAD(P)-binding domain"/>
    <property type="match status" value="1"/>
</dbReference>